<dbReference type="Pfam" id="PF25267">
    <property type="entry name" value="TANGO6_N"/>
    <property type="match status" value="1"/>
</dbReference>
<dbReference type="GeneID" id="89948301"/>
<evidence type="ECO:0000256" key="1">
    <source>
        <dbReference type="ARBA" id="ARBA00005724"/>
    </source>
</evidence>
<dbReference type="InterPro" id="IPR021133">
    <property type="entry name" value="HEAT_type_2"/>
</dbReference>
<evidence type="ECO:0000313" key="9">
    <source>
        <dbReference type="Proteomes" id="UP001304243"/>
    </source>
</evidence>
<dbReference type="InterPro" id="IPR016024">
    <property type="entry name" value="ARM-type_fold"/>
</dbReference>
<dbReference type="Proteomes" id="UP001304243">
    <property type="component" value="Unassembled WGS sequence"/>
</dbReference>
<dbReference type="Pfam" id="PF23565">
    <property type="entry name" value="ARM_TANGO6"/>
    <property type="match status" value="1"/>
</dbReference>
<feature type="repeat" description="HEAT" evidence="2">
    <location>
        <begin position="790"/>
        <end position="828"/>
    </location>
</feature>
<comment type="caution">
    <text evidence="8">The sequence shown here is derived from an EMBL/GenBank/DDBJ whole genome shotgun (WGS) entry which is preliminary data.</text>
</comment>
<dbReference type="GO" id="GO:0009306">
    <property type="term" value="P:protein secretion"/>
    <property type="evidence" value="ECO:0007669"/>
    <property type="project" value="TreeGrafter"/>
</dbReference>
<feature type="domain" description="TANGO6 HEAT repeat" evidence="6">
    <location>
        <begin position="300"/>
        <end position="529"/>
    </location>
</feature>
<dbReference type="PROSITE" id="PS50077">
    <property type="entry name" value="HEAT_REPEAT"/>
    <property type="match status" value="1"/>
</dbReference>
<proteinExistence type="inferred from homology"/>
<sequence>MSNHEQDKANLKDCLLKAHQLVGEKVEIKEEGSIEETLVQRLEKLEIKLDDKEPRKAFVDECLRVLLEIQTALLTVCASGVDESDKDYLGVRDFRLIHTLLQVVISWGFYPCFLPGVGVPLSKRVKSGYTNHELLSKDEKDQQDQPHTVSTETIYSLLHLVTPLVDVIANSEKVPSSKSYTTVASILMSRHLPDLYAALLELAYAPASAFQQRAASNDPSASQTSSLPMTPGNMIPQIKKQVGLKREERDKCARMFMWLFDRSDLPRAMESLMALLGNSPLHPVPNWLRTICGRFLSRILLKPNGVAIILEFTIGHVDQLQLAQLESIAKLILSVPQQMTSIESYYAIITPQLLELLKKEPLTSPTCQAVTFIIGRIIGKHADLAKIYIVDKIVGPLLSAWNTTDYATVDTNTNMDRVSLSEDALRLLLHTLHRVMIGGEPSPDVIQTFLSSSIAPLYHLYEFSVQSKSGLRETVLDLLSTYFRITTTSDAIRELKRILLDKIDLSGARVAYFAPGPTGGVVLRLRSSPKLLAGNELPIHAGILVEFLQMSDNADLCGDFFVFLLNEYSSLQARKQDPKVILLTLHLIMGMLDTLGPTILGKPTQIISFANNIVQDHVERLFKKNKQEKPTSSSVDFANIVSQQDLEDIEDAAHDEQFSVEDDFESLVLAINLIRAVLHENDELSDQAIQLLKASVDPLKQLEKYPFELVQESVNEVLLAITSYLSAQKMSGMKQASGTSLEASKEKYREAMKSLQDDLLPIRAHGMGMLKGMALARDPLVSSGEGLDQLLDIFVRLVQDEDSYIYLNAVKGLSAMTDAYGNQIIKKLGDIYSDDKQKLDNRLRIGEALLQTIQRCGDALGKYVNTLVRPLETVLARRNEDSNLRVSTLSLLSMACQTCPVALSSRMSELIDWVLNILEIEKTPEVRRAATVLILSLFRGLASQTLYEYPAESLRRTYRTLRYIEETDPDDLTRYQARVALSDLDAIMRNEIFKNQQHSVNFK</sequence>
<evidence type="ECO:0000256" key="3">
    <source>
        <dbReference type="SAM" id="MobiDB-lite"/>
    </source>
</evidence>
<feature type="compositionally biased region" description="Polar residues" evidence="3">
    <location>
        <begin position="215"/>
        <end position="228"/>
    </location>
</feature>
<evidence type="ECO:0000313" key="8">
    <source>
        <dbReference type="EMBL" id="KAK4522076.1"/>
    </source>
</evidence>
<evidence type="ECO:0000259" key="5">
    <source>
        <dbReference type="Pfam" id="PF10363"/>
    </source>
</evidence>
<reference evidence="8 9" key="1">
    <citation type="submission" date="2022-11" db="EMBL/GenBank/DDBJ databases">
        <title>Mucor velutinosus strain NIH1002 WGS.</title>
        <authorList>
            <person name="Subramanian P."/>
            <person name="Mullikin J.C."/>
            <person name="Segre J.A."/>
            <person name="Zelazny A.M."/>
        </authorList>
    </citation>
    <scope>NUCLEOTIDE SEQUENCE [LARGE SCALE GENOMIC DNA]</scope>
    <source>
        <strain evidence="8 9">NIH1002</strain>
    </source>
</reference>
<accession>A0AAN7DRH6</accession>
<dbReference type="PANTHER" id="PTHR20959:SF1">
    <property type="entry name" value="TRANSPORT AND GOLGI ORGANIZATION PROTEIN 6 HOMOLOG"/>
    <property type="match status" value="1"/>
</dbReference>
<name>A0AAN7DRH6_9FUNG</name>
<gene>
    <name evidence="8" type="ORF">ATC70_004615</name>
</gene>
<protein>
    <submittedName>
        <fullName evidence="8">Uncharacterized protein</fullName>
    </submittedName>
</protein>
<dbReference type="InterPro" id="IPR057407">
    <property type="entry name" value="HEAT_TANGO6"/>
</dbReference>
<evidence type="ECO:0000259" key="7">
    <source>
        <dbReference type="Pfam" id="PF25267"/>
    </source>
</evidence>
<dbReference type="SUPFAM" id="SSF48371">
    <property type="entry name" value="ARM repeat"/>
    <property type="match status" value="1"/>
</dbReference>
<comment type="similarity">
    <text evidence="1">Belongs to the Tango6 family.</text>
</comment>
<evidence type="ECO:0000259" key="4">
    <source>
        <dbReference type="Pfam" id="PF10304"/>
    </source>
</evidence>
<dbReference type="Pfam" id="PF10363">
    <property type="entry name" value="RTP1_C1"/>
    <property type="match status" value="1"/>
</dbReference>
<feature type="domain" description="RNA polymerase II assembly factor Rtp1 C-terminal" evidence="4">
    <location>
        <begin position="954"/>
        <end position="986"/>
    </location>
</feature>
<evidence type="ECO:0000256" key="2">
    <source>
        <dbReference type="PROSITE-ProRule" id="PRU00103"/>
    </source>
</evidence>
<feature type="region of interest" description="Disordered" evidence="3">
    <location>
        <begin position="215"/>
        <end position="234"/>
    </location>
</feature>
<dbReference type="EMBL" id="JASEJX010000001">
    <property type="protein sequence ID" value="KAK4522076.1"/>
    <property type="molecule type" value="Genomic_DNA"/>
</dbReference>
<dbReference type="InterPro" id="IPR039600">
    <property type="entry name" value="TANGO6/Rtp1"/>
</dbReference>
<feature type="domain" description="RNA polymerase II assembly factor Rtp1 C-terminal" evidence="5">
    <location>
        <begin position="748"/>
        <end position="858"/>
    </location>
</feature>
<dbReference type="InterPro" id="IPR057347">
    <property type="entry name" value="TANGO6_N"/>
</dbReference>
<dbReference type="RefSeq" id="XP_064688742.1">
    <property type="nucleotide sequence ID" value="XM_064823917.1"/>
</dbReference>
<dbReference type="InterPro" id="IPR019451">
    <property type="entry name" value="Rtp1_C1"/>
</dbReference>
<feature type="domain" description="TANGO6 N-terminal" evidence="7">
    <location>
        <begin position="26"/>
        <end position="298"/>
    </location>
</feature>
<dbReference type="InterPro" id="IPR019414">
    <property type="entry name" value="Rtp1_C2"/>
</dbReference>
<dbReference type="AlphaFoldDB" id="A0AAN7DRH6"/>
<evidence type="ECO:0000259" key="6">
    <source>
        <dbReference type="Pfam" id="PF23565"/>
    </source>
</evidence>
<dbReference type="Gene3D" id="1.25.10.10">
    <property type="entry name" value="Leucine-rich Repeat Variant"/>
    <property type="match status" value="1"/>
</dbReference>
<dbReference type="Pfam" id="PF10304">
    <property type="entry name" value="RTP1_C2"/>
    <property type="match status" value="1"/>
</dbReference>
<organism evidence="8 9">
    <name type="scientific">Mucor velutinosus</name>
    <dbReference type="NCBI Taxonomy" id="708070"/>
    <lineage>
        <taxon>Eukaryota</taxon>
        <taxon>Fungi</taxon>
        <taxon>Fungi incertae sedis</taxon>
        <taxon>Mucoromycota</taxon>
        <taxon>Mucoromycotina</taxon>
        <taxon>Mucoromycetes</taxon>
        <taxon>Mucorales</taxon>
        <taxon>Mucorineae</taxon>
        <taxon>Mucoraceae</taxon>
        <taxon>Mucor</taxon>
    </lineage>
</organism>
<dbReference type="InterPro" id="IPR011989">
    <property type="entry name" value="ARM-like"/>
</dbReference>
<keyword evidence="9" id="KW-1185">Reference proteome</keyword>
<dbReference type="PANTHER" id="PTHR20959">
    <property type="entry name" value="TRANSPORT AND GOLGI ORGANIZATION PROTEIN 6 FAMILY MEMBER"/>
    <property type="match status" value="1"/>
</dbReference>